<feature type="compositionally biased region" description="Low complexity" evidence="1">
    <location>
        <begin position="54"/>
        <end position="63"/>
    </location>
</feature>
<reference evidence="2" key="2">
    <citation type="submission" date="2017-06" db="EMBL/GenBank/DDBJ databases">
        <title>WGS assembly of Brachypodium distachyon.</title>
        <authorList>
            <consortium name="The International Brachypodium Initiative"/>
            <person name="Lucas S."/>
            <person name="Harmon-Smith M."/>
            <person name="Lail K."/>
            <person name="Tice H."/>
            <person name="Grimwood J."/>
            <person name="Bruce D."/>
            <person name="Barry K."/>
            <person name="Shu S."/>
            <person name="Lindquist E."/>
            <person name="Wang M."/>
            <person name="Pitluck S."/>
            <person name="Vogel J.P."/>
            <person name="Garvin D.F."/>
            <person name="Mockler T.C."/>
            <person name="Schmutz J."/>
            <person name="Rokhsar D."/>
            <person name="Bevan M.W."/>
        </authorList>
    </citation>
    <scope>NUCLEOTIDE SEQUENCE</scope>
    <source>
        <strain evidence="2">Bd21</strain>
    </source>
</reference>
<feature type="compositionally biased region" description="Pro residues" evidence="1">
    <location>
        <begin position="37"/>
        <end position="53"/>
    </location>
</feature>
<dbReference type="Gramene" id="PNT60677">
    <property type="protein sequence ID" value="PNT60677"/>
    <property type="gene ID" value="BRADI_5g03214v3"/>
</dbReference>
<evidence type="ECO:0000256" key="1">
    <source>
        <dbReference type="SAM" id="MobiDB-lite"/>
    </source>
</evidence>
<sequence>MSSHLLFYLRIHFSIQPPNFLCIRTHNTTRGRFLPQPWRPPPRTTAPGRPPTPATSSPATSRPLCCCPHERTR</sequence>
<gene>
    <name evidence="2" type="ORF">BRADI_5g03214v3</name>
</gene>
<keyword evidence="4" id="KW-1185">Reference proteome</keyword>
<reference evidence="2 3" key="1">
    <citation type="journal article" date="2010" name="Nature">
        <title>Genome sequencing and analysis of the model grass Brachypodium distachyon.</title>
        <authorList>
            <consortium name="International Brachypodium Initiative"/>
        </authorList>
    </citation>
    <scope>NUCLEOTIDE SEQUENCE [LARGE SCALE GENOMIC DNA]</scope>
    <source>
        <strain evidence="2 3">Bd21</strain>
    </source>
</reference>
<proteinExistence type="predicted"/>
<dbReference type="Proteomes" id="UP000008810">
    <property type="component" value="Chromosome 5"/>
</dbReference>
<dbReference type="InParanoid" id="A0A2K2CF70"/>
<protein>
    <submittedName>
        <fullName evidence="2 3">Uncharacterized protein</fullName>
    </submittedName>
</protein>
<dbReference type="EMBL" id="CM000884">
    <property type="protein sequence ID" value="PNT60677.1"/>
    <property type="molecule type" value="Genomic_DNA"/>
</dbReference>
<reference evidence="3" key="3">
    <citation type="submission" date="2018-08" db="UniProtKB">
        <authorList>
            <consortium name="EnsemblPlants"/>
        </authorList>
    </citation>
    <scope>IDENTIFICATION</scope>
    <source>
        <strain evidence="3">cv. Bd21</strain>
    </source>
</reference>
<evidence type="ECO:0000313" key="2">
    <source>
        <dbReference type="EMBL" id="PNT60677.1"/>
    </source>
</evidence>
<dbReference type="EnsemblPlants" id="PNT60677">
    <property type="protein sequence ID" value="PNT60677"/>
    <property type="gene ID" value="BRADI_5g03214v3"/>
</dbReference>
<organism evidence="2">
    <name type="scientific">Brachypodium distachyon</name>
    <name type="common">Purple false brome</name>
    <name type="synonym">Trachynia distachya</name>
    <dbReference type="NCBI Taxonomy" id="15368"/>
    <lineage>
        <taxon>Eukaryota</taxon>
        <taxon>Viridiplantae</taxon>
        <taxon>Streptophyta</taxon>
        <taxon>Embryophyta</taxon>
        <taxon>Tracheophyta</taxon>
        <taxon>Spermatophyta</taxon>
        <taxon>Magnoliopsida</taxon>
        <taxon>Liliopsida</taxon>
        <taxon>Poales</taxon>
        <taxon>Poaceae</taxon>
        <taxon>BOP clade</taxon>
        <taxon>Pooideae</taxon>
        <taxon>Stipodae</taxon>
        <taxon>Brachypodieae</taxon>
        <taxon>Brachypodium</taxon>
    </lineage>
</organism>
<feature type="region of interest" description="Disordered" evidence="1">
    <location>
        <begin position="31"/>
        <end position="73"/>
    </location>
</feature>
<dbReference type="AlphaFoldDB" id="A0A2K2CF70"/>
<evidence type="ECO:0000313" key="3">
    <source>
        <dbReference type="EnsemblPlants" id="PNT60677"/>
    </source>
</evidence>
<name>A0A2K2CF70_BRADI</name>
<accession>A0A2K2CF70</accession>
<evidence type="ECO:0000313" key="4">
    <source>
        <dbReference type="Proteomes" id="UP000008810"/>
    </source>
</evidence>